<comment type="subunit">
    <text evidence="16">Homooligomer.</text>
</comment>
<evidence type="ECO:0000256" key="10">
    <source>
        <dbReference type="ARBA" id="ARBA00022759"/>
    </source>
</evidence>
<dbReference type="SUPFAM" id="SSF55464">
    <property type="entry name" value="Origin of replication-binding domain, RBD-like"/>
    <property type="match status" value="1"/>
</dbReference>
<evidence type="ECO:0000256" key="7">
    <source>
        <dbReference type="ARBA" id="ARBA00022722"/>
    </source>
</evidence>
<evidence type="ECO:0000256" key="15">
    <source>
        <dbReference type="PIRSR" id="PIRSR601191-2"/>
    </source>
</evidence>
<accession>A0A1L4AAY9</accession>
<keyword evidence="16" id="KW-0067">ATP-binding</keyword>
<evidence type="ECO:0000256" key="16">
    <source>
        <dbReference type="RuleBase" id="RU361249"/>
    </source>
</evidence>
<feature type="binding site" evidence="15">
    <location>
        <position position="72"/>
    </location>
    <ligand>
        <name>a divalent metal cation</name>
        <dbReference type="ChEBI" id="CHEBI:60240"/>
    </ligand>
</feature>
<evidence type="ECO:0000256" key="4">
    <source>
        <dbReference type="ARBA" id="ARBA00022679"/>
    </source>
</evidence>
<keyword evidence="13 16" id="KW-0238">DNA-binding</keyword>
<dbReference type="PRINTS" id="PR00227">
    <property type="entry name" value="GEMCOATAL1"/>
</dbReference>
<dbReference type="Pfam" id="PF08283">
    <property type="entry name" value="Gemini_AL1_M"/>
    <property type="match status" value="1"/>
</dbReference>
<proteinExistence type="inferred from homology"/>
<evidence type="ECO:0000256" key="13">
    <source>
        <dbReference type="ARBA" id="ARBA00023125"/>
    </source>
</evidence>
<evidence type="ECO:0000256" key="9">
    <source>
        <dbReference type="ARBA" id="ARBA00022741"/>
    </source>
</evidence>
<comment type="similarity">
    <text evidence="2 16">Belongs to the geminiviridae Rep protein family.</text>
</comment>
<evidence type="ECO:0000256" key="6">
    <source>
        <dbReference type="ARBA" id="ARBA00022705"/>
    </source>
</evidence>
<dbReference type="EMBL" id="KX533467">
    <property type="protein sequence ID" value="API65452.1"/>
    <property type="molecule type" value="Genomic_DNA"/>
</dbReference>
<evidence type="ECO:0000256" key="2">
    <source>
        <dbReference type="ARBA" id="ARBA00006240"/>
    </source>
</evidence>
<dbReference type="EC" id="3.1.21.-" evidence="16"/>
<dbReference type="Gene3D" id="3.40.1310.20">
    <property type="match status" value="1"/>
</dbReference>
<dbReference type="GO" id="GO:0046872">
    <property type="term" value="F:metal ion binding"/>
    <property type="evidence" value="ECO:0007669"/>
    <property type="project" value="UniProtKB-KW"/>
</dbReference>
<comment type="domain">
    <text evidence="16">There are 3 rolling circle replication (RCR) motifs. RCR-2 is probably involved in metal coordination. RCR-3 is required for phosphodiester bond cleavage for initiation of RCR.</text>
</comment>
<evidence type="ECO:0000259" key="17">
    <source>
        <dbReference type="PROSITE" id="PS52020"/>
    </source>
</evidence>
<reference evidence="18" key="1">
    <citation type="submission" date="2016-07" db="EMBL/GenBank/DDBJ databases">
        <title>Genomes of Beet curly top Iran virus, Oat dwarf virus, Turnip curly top virus and Wheat dwarf virus identified in leafhoppers.</title>
        <authorList>
            <person name="Heydarnejad J."/>
            <person name="Pouramini N."/>
            <person name="Kamali M."/>
            <person name="Massumi H."/>
            <person name="Farkas K."/>
            <person name="Kraberger S."/>
            <person name="Varsani A."/>
        </authorList>
    </citation>
    <scope>NUCLEOTIDE SEQUENCE</scope>
    <source>
        <strain evidence="18">TCTV_IR_CZ1_2013</strain>
    </source>
</reference>
<evidence type="ECO:0000256" key="1">
    <source>
        <dbReference type="ARBA" id="ARBA00004147"/>
    </source>
</evidence>
<keyword evidence="12 16" id="KW-0190">Covalent protein-DNA linkage</keyword>
<keyword evidence="9 16" id="KW-0547">Nucleotide-binding</keyword>
<feature type="binding site" evidence="15">
    <location>
        <position position="74"/>
    </location>
    <ligand>
        <name>a divalent metal cation</name>
        <dbReference type="ChEBI" id="CHEBI:60240"/>
    </ligand>
</feature>
<dbReference type="Pfam" id="PF00799">
    <property type="entry name" value="Gemini_AL1"/>
    <property type="match status" value="1"/>
</dbReference>
<dbReference type="InterPro" id="IPR001191">
    <property type="entry name" value="Gemini_AL1_REP"/>
</dbReference>
<dbReference type="GO" id="GO:0016888">
    <property type="term" value="F:DNA endonuclease activity, producing 5'-phosphomonoesters"/>
    <property type="evidence" value="ECO:0007669"/>
    <property type="project" value="InterPro"/>
</dbReference>
<dbReference type="InterPro" id="IPR049912">
    <property type="entry name" value="CRESS_DNA_REP"/>
</dbReference>
<keyword evidence="4 16" id="KW-0808">Transferase</keyword>
<feature type="domain" description="CRESS-DNA virus Rep endonuclease" evidence="17">
    <location>
        <begin position="23"/>
        <end position="131"/>
    </location>
</feature>
<evidence type="ECO:0000256" key="8">
    <source>
        <dbReference type="ARBA" id="ARBA00022723"/>
    </source>
</evidence>
<dbReference type="GO" id="GO:0004386">
    <property type="term" value="F:helicase activity"/>
    <property type="evidence" value="ECO:0007669"/>
    <property type="project" value="UniProtKB-KW"/>
</dbReference>
<sequence length="385" mass="43860">MSFQVTPIHFLNIKMPRTPRQYRIHAKNIFLTYPHCNLSKEEALLQLQAIECPSTKKFIRISRELHENGEPHLHVLIQFEGKIQLYNPRHFDLRDRGSSRICHPNIHGAKSSSDVKSYIEKDGDYTDWGEFQIDPRSARGGQQTANDACAEALNSGTAEAALAVIREKLPKDYIFQFHNLKPNLAAIFNPPPVGYIPKYNHTQFVLTDDILDWLEANFYLEEGITPAGPSKYKVIPTIDRPKSIIIEGPSRTGKTLWARSLGSHNYITGHLDFSTRVYNDDVTYNVIDDVDPQYLKMKHWKHLIGAQKEWQTNLKYGKPRIIKGGIPSIILCNPGEGASYQTFLDKPENEALKSWSLQNSIFTTIEEPLFNIASDQEVEDSTPSL</sequence>
<comment type="cofactor">
    <cofactor evidence="15">
        <name>Mg(2+)</name>
        <dbReference type="ChEBI" id="CHEBI:18420"/>
    </cofactor>
    <cofactor evidence="15">
        <name>Mn(2+)</name>
        <dbReference type="ChEBI" id="CHEBI:29035"/>
    </cofactor>
    <text evidence="15">Divalent metal cations, possibly Mg(2+) or Mn(2+).</text>
</comment>
<keyword evidence="10 16" id="KW-0255">Endonuclease</keyword>
<dbReference type="InterPro" id="IPR022692">
    <property type="entry name" value="Gemini_AL1_REP_central"/>
</dbReference>
<comment type="function">
    <text evidence="16">Essential for the replication of viral ssDNA. The closed circular ssDNA genome is first converted to a superhelical dsDNA. Rep binds a specific region at the genome origin of replication. It introduces an endonucleolytic nick within the conserved sequence 5'-TAATATTAC-3' in the intergenic region of the genome present in all geminiviruses, thereby initiating the rolling circle replication (RCR). Following cleavage, binds covalently to the 5'-phosphate of DNA as a tyrosyl ester. The cleavage gives rise to a free 3'-OH that serves as a primer for the cellular DNA polymerase. The polymerase synthesizes the (+) strand DNA by rolling circle mechanism. After one round of replication, a Rep-catalyzed nucleotidyl transfer reaction releases a circular single-stranded virus genome, thereby terminating the replication. Displays origin-specific DNA cleavage, nucleotidyl transferase, ATPase and helicase activities.</text>
</comment>
<keyword evidence="8 15" id="KW-0479">Metal-binding</keyword>
<comment type="cofactor">
    <cofactor evidence="16">
        <name>Mn(2+)</name>
        <dbReference type="ChEBI" id="CHEBI:29035"/>
    </cofactor>
</comment>
<organism evidence="18">
    <name type="scientific">Turnip curly top virus</name>
    <dbReference type="NCBI Taxonomy" id="859650"/>
    <lineage>
        <taxon>Viruses</taxon>
        <taxon>Monodnaviria</taxon>
        <taxon>Shotokuvirae</taxon>
        <taxon>Cressdnaviricota</taxon>
        <taxon>Repensiviricetes</taxon>
        <taxon>Geplafuvirales</taxon>
        <taxon>Geminiviridae</taxon>
        <taxon>Turncurtovirus</taxon>
        <taxon>Turncurtovirus brassicae</taxon>
    </lineage>
</organism>
<keyword evidence="16" id="KW-0511">Multifunctional enzyme</keyword>
<keyword evidence="11 16" id="KW-0378">Hydrolase</keyword>
<evidence type="ECO:0000256" key="5">
    <source>
        <dbReference type="ARBA" id="ARBA00022695"/>
    </source>
</evidence>
<dbReference type="PROSITE" id="PS52020">
    <property type="entry name" value="CRESS_DNA_REP"/>
    <property type="match status" value="1"/>
</dbReference>
<keyword evidence="3 16" id="KW-1048">Host nucleus</keyword>
<dbReference type="GO" id="GO:0042025">
    <property type="term" value="C:host cell nucleus"/>
    <property type="evidence" value="ECO:0007669"/>
    <property type="project" value="UniProtKB-SubCell"/>
</dbReference>
<name>A0A1L4AAY9_9GEMI</name>
<feature type="binding site" evidence="15">
    <location>
        <position position="64"/>
    </location>
    <ligand>
        <name>a divalent metal cation</name>
        <dbReference type="ChEBI" id="CHEBI:60240"/>
    </ligand>
</feature>
<keyword evidence="7 16" id="KW-0540">Nuclease</keyword>
<evidence type="ECO:0000256" key="12">
    <source>
        <dbReference type="ARBA" id="ARBA00023124"/>
    </source>
</evidence>
<dbReference type="GO" id="GO:0003677">
    <property type="term" value="F:DNA binding"/>
    <property type="evidence" value="ECO:0007669"/>
    <property type="project" value="UniProtKB-KW"/>
</dbReference>
<evidence type="ECO:0000256" key="3">
    <source>
        <dbReference type="ARBA" id="ARBA00022562"/>
    </source>
</evidence>
<keyword evidence="5 16" id="KW-0548">Nucleotidyltransferase</keyword>
<evidence type="ECO:0000313" key="18">
    <source>
        <dbReference type="EMBL" id="API65452.1"/>
    </source>
</evidence>
<keyword evidence="6" id="KW-0235">DNA replication</keyword>
<dbReference type="GO" id="GO:0006260">
    <property type="term" value="P:DNA replication"/>
    <property type="evidence" value="ECO:0007669"/>
    <property type="project" value="UniProtKB-KW"/>
</dbReference>
<keyword evidence="16" id="KW-0347">Helicase</keyword>
<dbReference type="PRINTS" id="PR00228">
    <property type="entry name" value="GEMCOATCLVL1"/>
</dbReference>
<evidence type="ECO:0000256" key="11">
    <source>
        <dbReference type="ARBA" id="ARBA00022801"/>
    </source>
</evidence>
<comment type="subcellular location">
    <subcellularLocation>
        <location evidence="1 16">Host nucleus</location>
    </subcellularLocation>
</comment>
<dbReference type="InterPro" id="IPR001301">
    <property type="entry name" value="Gemini_AL1_CLV"/>
</dbReference>
<evidence type="ECO:0000256" key="14">
    <source>
        <dbReference type="PIRSR" id="PIRSR601191-1"/>
    </source>
</evidence>
<protein>
    <recommendedName>
        <fullName evidence="16">Replication-associated protein</fullName>
        <shortName evidence="16">Rep</shortName>
        <ecNumber evidence="16">3.1.21.-</ecNumber>
    </recommendedName>
</protein>
<dbReference type="GO" id="GO:0005524">
    <property type="term" value="F:ATP binding"/>
    <property type="evidence" value="ECO:0007669"/>
    <property type="project" value="UniProtKB-KW"/>
</dbReference>
<dbReference type="GO" id="GO:0016779">
    <property type="term" value="F:nucleotidyltransferase activity"/>
    <property type="evidence" value="ECO:0007669"/>
    <property type="project" value="UniProtKB-KW"/>
</dbReference>
<feature type="binding site" evidence="15">
    <location>
        <position position="122"/>
    </location>
    <ligand>
        <name>a divalent metal cation</name>
        <dbReference type="ChEBI" id="CHEBI:60240"/>
    </ligand>
</feature>
<feature type="active site" description="For DNA cleavage activity" evidence="14">
    <location>
        <position position="118"/>
    </location>
</feature>
<dbReference type="GO" id="GO:0005198">
    <property type="term" value="F:structural molecule activity"/>
    <property type="evidence" value="ECO:0007669"/>
    <property type="project" value="InterPro"/>
</dbReference>